<keyword evidence="2" id="KW-1185">Reference proteome</keyword>
<dbReference type="OrthoDB" id="9625679at2759"/>
<evidence type="ECO:0000313" key="1">
    <source>
        <dbReference type="EMBL" id="VDN12847.1"/>
    </source>
</evidence>
<dbReference type="AlphaFoldDB" id="A0A3P7LME5"/>
<dbReference type="PANTHER" id="PTHR11915">
    <property type="entry name" value="SPECTRIN/FILAMIN RELATED CYTOSKELETAL PROTEIN"/>
    <property type="match status" value="1"/>
</dbReference>
<gene>
    <name evidence="1" type="ORF">DILT_LOCUS8678</name>
</gene>
<dbReference type="SUPFAM" id="SSF46966">
    <property type="entry name" value="Spectrin repeat"/>
    <property type="match status" value="1"/>
</dbReference>
<accession>A0A3P7LME5</accession>
<evidence type="ECO:0000313" key="2">
    <source>
        <dbReference type="Proteomes" id="UP000281553"/>
    </source>
</evidence>
<name>A0A3P7LME5_DIBLA</name>
<dbReference type="Gene3D" id="1.20.58.60">
    <property type="match status" value="1"/>
</dbReference>
<reference evidence="1 2" key="1">
    <citation type="submission" date="2018-11" db="EMBL/GenBank/DDBJ databases">
        <authorList>
            <consortium name="Pathogen Informatics"/>
        </authorList>
    </citation>
    <scope>NUCLEOTIDE SEQUENCE [LARGE SCALE GENOMIC DNA]</scope>
</reference>
<protein>
    <submittedName>
        <fullName evidence="1">Uncharacterized protein</fullName>
    </submittedName>
</protein>
<sequence>MTYVSSLYHVLNKKRNQDLNAHRVGKTINQTIDLSSKIQQYEASIQALLKWIRDKTNYFKNSINRLPPSTKELSQLINQFTQYRRGEKAQKSEEGARLEEILFKIDLLTKELRARPYMPTKADLQLTTLEKAWEALGQSEHAYELALRDAYNRGIRDHIRTQIDSAMISKDSI</sequence>
<proteinExistence type="predicted"/>
<dbReference type="EMBL" id="UYRU01054898">
    <property type="protein sequence ID" value="VDN12847.1"/>
    <property type="molecule type" value="Genomic_DNA"/>
</dbReference>
<organism evidence="1 2">
    <name type="scientific">Dibothriocephalus latus</name>
    <name type="common">Fish tapeworm</name>
    <name type="synonym">Diphyllobothrium latum</name>
    <dbReference type="NCBI Taxonomy" id="60516"/>
    <lineage>
        <taxon>Eukaryota</taxon>
        <taxon>Metazoa</taxon>
        <taxon>Spiralia</taxon>
        <taxon>Lophotrochozoa</taxon>
        <taxon>Platyhelminthes</taxon>
        <taxon>Cestoda</taxon>
        <taxon>Eucestoda</taxon>
        <taxon>Diphyllobothriidea</taxon>
        <taxon>Diphyllobothriidae</taxon>
        <taxon>Dibothriocephalus</taxon>
    </lineage>
</organism>
<dbReference type="Proteomes" id="UP000281553">
    <property type="component" value="Unassembled WGS sequence"/>
</dbReference>